<proteinExistence type="predicted"/>
<accession>A0A3M9XE63</accession>
<evidence type="ECO:0000313" key="2">
    <source>
        <dbReference type="Proteomes" id="UP000275436"/>
    </source>
</evidence>
<protein>
    <submittedName>
        <fullName evidence="1">Uncharacterized protein</fullName>
    </submittedName>
</protein>
<reference evidence="1 2" key="1">
    <citation type="journal article" date="2018" name="Mol. Plant Microbe Interact.">
        <title>Taxonomically Different Co-Microsymbionts of a Relict Legume, Oxytropis popoviana, Have Complementary Sets of Symbiotic Genes and Together Increase the Efficiency of Plant Nodulation.</title>
        <authorList>
            <person name="Safronova V."/>
            <person name="Belimov A."/>
            <person name="Sazanova A."/>
            <person name="Chirak E."/>
            <person name="Verkhozina A."/>
            <person name="Kuznetsova I."/>
            <person name="Andronov E."/>
            <person name="Puhalsky J."/>
            <person name="Tikhonovich I."/>
        </authorList>
    </citation>
    <scope>NUCLEOTIDE SEQUENCE [LARGE SCALE GENOMIC DNA]</scope>
    <source>
        <strain evidence="1 2">Opo-235</strain>
    </source>
</reference>
<evidence type="ECO:0000313" key="1">
    <source>
        <dbReference type="EMBL" id="RNJ45698.1"/>
    </source>
</evidence>
<gene>
    <name evidence="1" type="ORF">DNR46_09485</name>
</gene>
<comment type="caution">
    <text evidence="1">The sequence shown here is derived from an EMBL/GenBank/DDBJ whole genome shotgun (WGS) entry which is preliminary data.</text>
</comment>
<dbReference type="EMBL" id="QKOD01000002">
    <property type="protein sequence ID" value="RNJ45698.1"/>
    <property type="molecule type" value="Genomic_DNA"/>
</dbReference>
<dbReference type="AlphaFoldDB" id="A0A3M9XE63"/>
<dbReference type="Proteomes" id="UP000275436">
    <property type="component" value="Unassembled WGS sequence"/>
</dbReference>
<name>A0A3M9XE63_9HYPH</name>
<organism evidence="1 2">
    <name type="scientific">Mesorhizobium japonicum</name>
    <dbReference type="NCBI Taxonomy" id="2066070"/>
    <lineage>
        <taxon>Bacteria</taxon>
        <taxon>Pseudomonadati</taxon>
        <taxon>Pseudomonadota</taxon>
        <taxon>Alphaproteobacteria</taxon>
        <taxon>Hyphomicrobiales</taxon>
        <taxon>Phyllobacteriaceae</taxon>
        <taxon>Mesorhizobium</taxon>
    </lineage>
</organism>
<sequence length="48" mass="5544">MRKACGEWLVRVVDGDEELTRSFDLESFALAFAEGRRIRLGLADFKRI</sequence>